<dbReference type="EMBL" id="MU167448">
    <property type="protein sequence ID" value="KAG0140390.1"/>
    <property type="molecule type" value="Genomic_DNA"/>
</dbReference>
<comment type="caution">
    <text evidence="2">The sequence shown here is derived from an EMBL/GenBank/DDBJ whole genome shotgun (WGS) entry which is preliminary data.</text>
</comment>
<protein>
    <submittedName>
        <fullName evidence="2">Uncharacterized protein</fullName>
    </submittedName>
</protein>
<organism evidence="2 3">
    <name type="scientific">Cronartium quercuum f. sp. fusiforme G11</name>
    <dbReference type="NCBI Taxonomy" id="708437"/>
    <lineage>
        <taxon>Eukaryota</taxon>
        <taxon>Fungi</taxon>
        <taxon>Dikarya</taxon>
        <taxon>Basidiomycota</taxon>
        <taxon>Pucciniomycotina</taxon>
        <taxon>Pucciniomycetes</taxon>
        <taxon>Pucciniales</taxon>
        <taxon>Coleosporiaceae</taxon>
        <taxon>Cronartium</taxon>
    </lineage>
</organism>
<dbReference type="Proteomes" id="UP000886653">
    <property type="component" value="Unassembled WGS sequence"/>
</dbReference>
<gene>
    <name evidence="2" type="ORF">CROQUDRAFT_100181</name>
</gene>
<feature type="region of interest" description="Disordered" evidence="1">
    <location>
        <begin position="1"/>
        <end position="28"/>
    </location>
</feature>
<sequence>MNRIQSSPLHSTPNVPRFTEKSKTPIPSPLAEKLNIQHSQSSSVVDPTLLRQEGIKQPQAAFPTEDSETASVKEIQAEKTTM</sequence>
<evidence type="ECO:0000256" key="1">
    <source>
        <dbReference type="SAM" id="MobiDB-lite"/>
    </source>
</evidence>
<name>A0A9P6NAP8_9BASI</name>
<reference evidence="2" key="1">
    <citation type="submission" date="2013-11" db="EMBL/GenBank/DDBJ databases">
        <title>Genome sequence of the fusiform rust pathogen reveals effectors for host alternation and coevolution with pine.</title>
        <authorList>
            <consortium name="DOE Joint Genome Institute"/>
            <person name="Smith K."/>
            <person name="Pendleton A."/>
            <person name="Kubisiak T."/>
            <person name="Anderson C."/>
            <person name="Salamov A."/>
            <person name="Aerts A."/>
            <person name="Riley R."/>
            <person name="Clum A."/>
            <person name="Lindquist E."/>
            <person name="Ence D."/>
            <person name="Campbell M."/>
            <person name="Kronenberg Z."/>
            <person name="Feau N."/>
            <person name="Dhillon B."/>
            <person name="Hamelin R."/>
            <person name="Burleigh J."/>
            <person name="Smith J."/>
            <person name="Yandell M."/>
            <person name="Nelson C."/>
            <person name="Grigoriev I."/>
            <person name="Davis J."/>
        </authorList>
    </citation>
    <scope>NUCLEOTIDE SEQUENCE</scope>
    <source>
        <strain evidence="2">G11</strain>
    </source>
</reference>
<dbReference type="AlphaFoldDB" id="A0A9P6NAP8"/>
<evidence type="ECO:0000313" key="3">
    <source>
        <dbReference type="Proteomes" id="UP000886653"/>
    </source>
</evidence>
<feature type="region of interest" description="Disordered" evidence="1">
    <location>
        <begin position="56"/>
        <end position="82"/>
    </location>
</feature>
<keyword evidence="3" id="KW-1185">Reference proteome</keyword>
<evidence type="ECO:0000313" key="2">
    <source>
        <dbReference type="EMBL" id="KAG0140390.1"/>
    </source>
</evidence>
<feature type="compositionally biased region" description="Polar residues" evidence="1">
    <location>
        <begin position="1"/>
        <end position="14"/>
    </location>
</feature>
<accession>A0A9P6NAP8</accession>
<proteinExistence type="predicted"/>